<sequence length="59" mass="6788">MELKARNKLICSPLLLKSGADFGGTDLNIVARIFTDIKFDWDRQKECDVRDTKKMEEIA</sequence>
<protein>
    <submittedName>
        <fullName evidence="1">Uncharacterized protein</fullName>
    </submittedName>
</protein>
<reference evidence="1" key="1">
    <citation type="journal article" date="2021" name="Proc. Natl. Acad. Sci. U.S.A.">
        <title>A Catalog of Tens of Thousands of Viruses from Human Metagenomes Reveals Hidden Associations with Chronic Diseases.</title>
        <authorList>
            <person name="Tisza M.J."/>
            <person name="Buck C.B."/>
        </authorList>
    </citation>
    <scope>NUCLEOTIDE SEQUENCE</scope>
    <source>
        <strain evidence="1">CtRuT6</strain>
    </source>
</reference>
<dbReference type="EMBL" id="BK015049">
    <property type="protein sequence ID" value="DAD88871.1"/>
    <property type="molecule type" value="Genomic_DNA"/>
</dbReference>
<organism evidence="1">
    <name type="scientific">Siphoviridae sp. ctRuT6</name>
    <dbReference type="NCBI Taxonomy" id="2826339"/>
    <lineage>
        <taxon>Viruses</taxon>
        <taxon>Duplodnaviria</taxon>
        <taxon>Heunggongvirae</taxon>
        <taxon>Uroviricota</taxon>
        <taxon>Caudoviricetes</taxon>
    </lineage>
</organism>
<evidence type="ECO:0000313" key="1">
    <source>
        <dbReference type="EMBL" id="DAD88871.1"/>
    </source>
</evidence>
<name>A0A8S5N3F8_9CAUD</name>
<proteinExistence type="predicted"/>
<accession>A0A8S5N3F8</accession>